<evidence type="ECO:0000313" key="2">
    <source>
        <dbReference type="EMBL" id="MFH5243888.1"/>
    </source>
</evidence>
<dbReference type="SUPFAM" id="SSF53697">
    <property type="entry name" value="SIS domain"/>
    <property type="match status" value="1"/>
</dbReference>
<gene>
    <name evidence="2" type="ORF">ACHIPV_18690</name>
    <name evidence="1" type="ORF">ACHIRB_23480</name>
</gene>
<dbReference type="Gene3D" id="3.90.1070.10">
    <property type="match status" value="1"/>
</dbReference>
<comment type="caution">
    <text evidence="1">The sequence shown here is derived from an EMBL/GenBank/DDBJ whole genome shotgun (WGS) entry which is preliminary data.</text>
</comment>
<dbReference type="Proteomes" id="UP001609176">
    <property type="component" value="Unassembled WGS sequence"/>
</dbReference>
<organism evidence="1 4">
    <name type="scientific">Antrihabitans spumae</name>
    <dbReference type="NCBI Taxonomy" id="3373370"/>
    <lineage>
        <taxon>Bacteria</taxon>
        <taxon>Bacillati</taxon>
        <taxon>Actinomycetota</taxon>
        <taxon>Actinomycetes</taxon>
        <taxon>Mycobacteriales</taxon>
        <taxon>Nocardiaceae</taxon>
        <taxon>Antrihabitans</taxon>
    </lineage>
</organism>
<dbReference type="InterPro" id="IPR036412">
    <property type="entry name" value="HAD-like_sf"/>
</dbReference>
<evidence type="ECO:0000313" key="1">
    <source>
        <dbReference type="EMBL" id="MFH5231504.1"/>
    </source>
</evidence>
<name>A0ABW7K8V4_9NOCA</name>
<dbReference type="Gene3D" id="3.40.50.10490">
    <property type="entry name" value="Glucose-6-phosphate isomerase like protein, domain 1"/>
    <property type="match status" value="1"/>
</dbReference>
<reference evidence="3 4" key="1">
    <citation type="submission" date="2024-10" db="EMBL/GenBank/DDBJ databases">
        <authorList>
            <person name="Riesco R."/>
        </authorList>
    </citation>
    <scope>NUCLEOTIDE SEQUENCE [LARGE SCALE GENOMIC DNA]</scope>
    <source>
        <strain evidence="2 3">NCIMB 15448</strain>
        <strain evidence="1 4">NCIMB 15450</strain>
    </source>
</reference>
<dbReference type="SUPFAM" id="SSF56784">
    <property type="entry name" value="HAD-like"/>
    <property type="match status" value="1"/>
</dbReference>
<keyword evidence="4" id="KW-1185">Reference proteome</keyword>
<sequence length="614" mass="64774">MSELGRTYELASAAPLAALAAALRSIDSGPVVFIGTGGTLTLAAFAAQEHMRRTGQAATSLTPLAFVANIGTNICAAIVMFSARARHPDIAEAARAAREQSIGPVVLVTQRTVDDLDPALSVFFDRIVTVPAVTSDGFLATNSLLAMTTAWVSAAGYLLPSTLNYIQKAPDEVLSPKIGRIVVLHGAEHRLAAWDFETRISESGVAAVQVADLRSIAHGRHVGLAREGQQTALLVIKGPESRKLAAQTVALLPPVHQITILDTQSEFPAGALDCLVGGMHLFGRLATAHQIDPGRPAVAAAGRRLYHLKWTHQSSRIASNTKQEAVSRKLLAANIPRGSDTGRQLYARHFDSWLVRAESVVATGVVLDYDGTCCTTSGRLEPLRPEVTYEIIRLLEHGVAVGFCSGRGRSLHESLRQWVPPSLWVHVRIGMYNGGLIQGLDDDVAPRCDSDGVLGELSEHLQSTLVGTGFRVTGRLGQVTIDGDGPTTLSCVAVENIVRSIVAASGAQLKVHASGHSLDVVPTASSKLNIIESLHGDATKIIAVGDRGGLGGNDFELLASVGIGLSVDEVSADPDRCWNVAAPGRKGPDALVSYLRAITAADGTATVRLDELLA</sequence>
<proteinExistence type="predicted"/>
<evidence type="ECO:0000313" key="4">
    <source>
        <dbReference type="Proteomes" id="UP001609219"/>
    </source>
</evidence>
<evidence type="ECO:0008006" key="5">
    <source>
        <dbReference type="Google" id="ProtNLM"/>
    </source>
</evidence>
<evidence type="ECO:0000313" key="3">
    <source>
        <dbReference type="Proteomes" id="UP001609176"/>
    </source>
</evidence>
<dbReference type="Gene3D" id="3.40.50.1000">
    <property type="entry name" value="HAD superfamily/HAD-like"/>
    <property type="match status" value="1"/>
</dbReference>
<dbReference type="Proteomes" id="UP001609219">
    <property type="component" value="Unassembled WGS sequence"/>
</dbReference>
<dbReference type="RefSeq" id="WP_395125325.1">
    <property type="nucleotide sequence ID" value="NZ_JBIMSN010000116.1"/>
</dbReference>
<dbReference type="InterPro" id="IPR023214">
    <property type="entry name" value="HAD_sf"/>
</dbReference>
<protein>
    <recommendedName>
        <fullName evidence="5">SIS domain-containing protein</fullName>
    </recommendedName>
</protein>
<accession>A0ABW7K8V4</accession>
<dbReference type="EMBL" id="JBIMSP010000032">
    <property type="protein sequence ID" value="MFH5243888.1"/>
    <property type="molecule type" value="Genomic_DNA"/>
</dbReference>
<dbReference type="InterPro" id="IPR046348">
    <property type="entry name" value="SIS_dom_sf"/>
</dbReference>
<dbReference type="EMBL" id="JBIMSN010000116">
    <property type="protein sequence ID" value="MFH5231504.1"/>
    <property type="molecule type" value="Genomic_DNA"/>
</dbReference>